<reference evidence="1" key="2">
    <citation type="journal article" date="2021" name="PeerJ">
        <title>Extensive microbial diversity within the chicken gut microbiome revealed by metagenomics and culture.</title>
        <authorList>
            <person name="Gilroy R."/>
            <person name="Ravi A."/>
            <person name="Getino M."/>
            <person name="Pursley I."/>
            <person name="Horton D.L."/>
            <person name="Alikhan N.F."/>
            <person name="Baker D."/>
            <person name="Gharbi K."/>
            <person name="Hall N."/>
            <person name="Watson M."/>
            <person name="Adriaenssens E.M."/>
            <person name="Foster-Nyarko E."/>
            <person name="Jarju S."/>
            <person name="Secka A."/>
            <person name="Antonio M."/>
            <person name="Oren A."/>
            <person name="Chaudhuri R.R."/>
            <person name="La Ragione R."/>
            <person name="Hildebrand F."/>
            <person name="Pallen M.J."/>
        </authorList>
    </citation>
    <scope>NUCLEOTIDE SEQUENCE</scope>
    <source>
        <strain evidence="1">ChiSxjej1B13-7958</strain>
    </source>
</reference>
<organism evidence="1 2">
    <name type="scientific">Candidatus Caccousia avicola</name>
    <dbReference type="NCBI Taxonomy" id="2840721"/>
    <lineage>
        <taxon>Bacteria</taxon>
        <taxon>Bacillati</taxon>
        <taxon>Bacillota</taxon>
        <taxon>Clostridia</taxon>
        <taxon>Eubacteriales</taxon>
        <taxon>Oscillospiraceae</taxon>
        <taxon>Oscillospiraceae incertae sedis</taxon>
        <taxon>Candidatus Caccousia</taxon>
    </lineage>
</organism>
<proteinExistence type="predicted"/>
<dbReference type="Proteomes" id="UP000824242">
    <property type="component" value="Unassembled WGS sequence"/>
</dbReference>
<accession>A0A9D1AN60</accession>
<dbReference type="AlphaFoldDB" id="A0A9D1AN60"/>
<dbReference type="EMBL" id="DVGZ01000076">
    <property type="protein sequence ID" value="HIR47469.1"/>
    <property type="molecule type" value="Genomic_DNA"/>
</dbReference>
<evidence type="ECO:0000313" key="2">
    <source>
        <dbReference type="Proteomes" id="UP000824242"/>
    </source>
</evidence>
<sequence>MRAALLFVNAHQTFFTQDAIRVFLDRLDCRLTYAEAAFGSFLPRLSALLREHDTVFAISPAEGFPPARPVCAAPLFERLHIPIGPDGEPRGIRRLPVGDVEGYLLESRTQAICLLPDDARVLPAMLDQAAAPLCEKFSLTRRAVPSPPPIRFEEELEREYGGTPSI</sequence>
<name>A0A9D1AN60_9FIRM</name>
<comment type="caution">
    <text evidence="1">The sequence shown here is derived from an EMBL/GenBank/DDBJ whole genome shotgun (WGS) entry which is preliminary data.</text>
</comment>
<protein>
    <submittedName>
        <fullName evidence="1">Uncharacterized protein</fullName>
    </submittedName>
</protein>
<evidence type="ECO:0000313" key="1">
    <source>
        <dbReference type="EMBL" id="HIR47469.1"/>
    </source>
</evidence>
<reference evidence="1" key="1">
    <citation type="submission" date="2020-10" db="EMBL/GenBank/DDBJ databases">
        <authorList>
            <person name="Gilroy R."/>
        </authorList>
    </citation>
    <scope>NUCLEOTIDE SEQUENCE</scope>
    <source>
        <strain evidence="1">ChiSxjej1B13-7958</strain>
    </source>
</reference>
<gene>
    <name evidence="1" type="ORF">IAB89_07405</name>
</gene>